<reference evidence="1 2" key="1">
    <citation type="journal article" date="2019" name="Nat. Ecol. Evol.">
        <title>Megaphylogeny resolves global patterns of mushroom evolution.</title>
        <authorList>
            <person name="Varga T."/>
            <person name="Krizsan K."/>
            <person name="Foldi C."/>
            <person name="Dima B."/>
            <person name="Sanchez-Garcia M."/>
            <person name="Sanchez-Ramirez S."/>
            <person name="Szollosi G.J."/>
            <person name="Szarkandi J.G."/>
            <person name="Papp V."/>
            <person name="Albert L."/>
            <person name="Andreopoulos W."/>
            <person name="Angelini C."/>
            <person name="Antonin V."/>
            <person name="Barry K.W."/>
            <person name="Bougher N.L."/>
            <person name="Buchanan P."/>
            <person name="Buyck B."/>
            <person name="Bense V."/>
            <person name="Catcheside P."/>
            <person name="Chovatia M."/>
            <person name="Cooper J."/>
            <person name="Damon W."/>
            <person name="Desjardin D."/>
            <person name="Finy P."/>
            <person name="Geml J."/>
            <person name="Haridas S."/>
            <person name="Hughes K."/>
            <person name="Justo A."/>
            <person name="Karasinski D."/>
            <person name="Kautmanova I."/>
            <person name="Kiss B."/>
            <person name="Kocsube S."/>
            <person name="Kotiranta H."/>
            <person name="LaButti K.M."/>
            <person name="Lechner B.E."/>
            <person name="Liimatainen K."/>
            <person name="Lipzen A."/>
            <person name="Lukacs Z."/>
            <person name="Mihaltcheva S."/>
            <person name="Morgado L.N."/>
            <person name="Niskanen T."/>
            <person name="Noordeloos M.E."/>
            <person name="Ohm R.A."/>
            <person name="Ortiz-Santana B."/>
            <person name="Ovrebo C."/>
            <person name="Racz N."/>
            <person name="Riley R."/>
            <person name="Savchenko A."/>
            <person name="Shiryaev A."/>
            <person name="Soop K."/>
            <person name="Spirin V."/>
            <person name="Szebenyi C."/>
            <person name="Tomsovsky M."/>
            <person name="Tulloss R.E."/>
            <person name="Uehling J."/>
            <person name="Grigoriev I.V."/>
            <person name="Vagvolgyi C."/>
            <person name="Papp T."/>
            <person name="Martin F.M."/>
            <person name="Miettinen O."/>
            <person name="Hibbett D.S."/>
            <person name="Nagy L.G."/>
        </authorList>
    </citation>
    <scope>NUCLEOTIDE SEQUENCE [LARGE SCALE GENOMIC DNA]</scope>
    <source>
        <strain evidence="1 2">NL-1719</strain>
    </source>
</reference>
<name>A0ACD3BBL8_9AGAR</name>
<dbReference type="EMBL" id="ML208264">
    <property type="protein sequence ID" value="TFK75240.1"/>
    <property type="molecule type" value="Genomic_DNA"/>
</dbReference>
<keyword evidence="2" id="KW-1185">Reference proteome</keyword>
<dbReference type="Proteomes" id="UP000308600">
    <property type="component" value="Unassembled WGS sequence"/>
</dbReference>
<sequence length="246" mass="27209">MARDSRQPEFDISGAFADPYEVNFVLHIPDNLETDRVKLVPFVPAAHAAAFYEAAEPDIQDLARYLPIPLSPYDTFVSFLEVLVRQDPTNLLFVILDKMGDSGDGSPPIAGIIGLLHTSTLNLSTEIGPVVILPKYQRSHVSTHAIGILTRFCLNVPSEGGIGYRRVAWTANPLNFASLRAAERMGFRQEGTIRWSWVLPAGKDGKPVDKPGRGEGKGRDSALFALCWDDWENGGREHVDKLIDRK</sequence>
<evidence type="ECO:0000313" key="1">
    <source>
        <dbReference type="EMBL" id="TFK75240.1"/>
    </source>
</evidence>
<gene>
    <name evidence="1" type="ORF">BDN72DRAFT_565269</name>
</gene>
<accession>A0ACD3BBL8</accession>
<protein>
    <submittedName>
        <fullName evidence="1">Acyl-CoA N-acyltransferase</fullName>
    </submittedName>
</protein>
<organism evidence="1 2">
    <name type="scientific">Pluteus cervinus</name>
    <dbReference type="NCBI Taxonomy" id="181527"/>
    <lineage>
        <taxon>Eukaryota</taxon>
        <taxon>Fungi</taxon>
        <taxon>Dikarya</taxon>
        <taxon>Basidiomycota</taxon>
        <taxon>Agaricomycotina</taxon>
        <taxon>Agaricomycetes</taxon>
        <taxon>Agaricomycetidae</taxon>
        <taxon>Agaricales</taxon>
        <taxon>Pluteineae</taxon>
        <taxon>Pluteaceae</taxon>
        <taxon>Pluteus</taxon>
    </lineage>
</organism>
<evidence type="ECO:0000313" key="2">
    <source>
        <dbReference type="Proteomes" id="UP000308600"/>
    </source>
</evidence>
<proteinExistence type="predicted"/>